<dbReference type="InterPro" id="IPR036398">
    <property type="entry name" value="CA_dom_sf"/>
</dbReference>
<reference evidence="5" key="1">
    <citation type="submission" date="2025-08" db="UniProtKB">
        <authorList>
            <consortium name="RefSeq"/>
        </authorList>
    </citation>
    <scope>IDENTIFICATION</scope>
    <source>
        <tissue evidence="5">Gonads</tissue>
    </source>
</reference>
<dbReference type="SMART" id="SM01057">
    <property type="entry name" value="Carb_anhydrase"/>
    <property type="match status" value="1"/>
</dbReference>
<dbReference type="GeneID" id="106169186"/>
<dbReference type="GO" id="GO:0008270">
    <property type="term" value="F:zinc ion binding"/>
    <property type="evidence" value="ECO:0007669"/>
    <property type="project" value="InterPro"/>
</dbReference>
<dbReference type="Proteomes" id="UP000085678">
    <property type="component" value="Unplaced"/>
</dbReference>
<dbReference type="SUPFAM" id="SSF51069">
    <property type="entry name" value="Carbonic anhydrase"/>
    <property type="match status" value="1"/>
</dbReference>
<dbReference type="InParanoid" id="A0A1S3J2D7"/>
<evidence type="ECO:0000256" key="2">
    <source>
        <dbReference type="SAM" id="Phobius"/>
    </source>
</evidence>
<evidence type="ECO:0000256" key="1">
    <source>
        <dbReference type="ARBA" id="ARBA00010718"/>
    </source>
</evidence>
<dbReference type="RefSeq" id="XP_013404019.1">
    <property type="nucleotide sequence ID" value="XM_013548565.1"/>
</dbReference>
<dbReference type="KEGG" id="lak:106169186"/>
<feature type="domain" description="Alpha-carbonic anhydrase" evidence="3">
    <location>
        <begin position="69"/>
        <end position="352"/>
    </location>
</feature>
<keyword evidence="2" id="KW-0812">Transmembrane</keyword>
<dbReference type="PANTHER" id="PTHR18952">
    <property type="entry name" value="CARBONIC ANHYDRASE"/>
    <property type="match status" value="1"/>
</dbReference>
<keyword evidence="2" id="KW-1133">Transmembrane helix</keyword>
<feature type="transmembrane region" description="Helical" evidence="2">
    <location>
        <begin position="21"/>
        <end position="47"/>
    </location>
</feature>
<keyword evidence="2" id="KW-0472">Membrane</keyword>
<sequence>MVPRPVPAWLLAYLPRAILRVLVAMFSLHICLIVRPYSISFCGFLFWNTDHSVKDGAMSERSTWDEVEGTWSHATEKNKREDTSDWAKRFPAAKGIHQSPINLNSRDTTFDPKLNENPLVANYVLCRETDIYNNGHTVVIYPRYKPGDSGFRPDSTPRSTMEGGPLPSNDVYELAECRFHWGREEARGSEHTVNYKAFPMEVQLIHWNSSQYDSVDEALGQPNGIMIAALFVQVGRENSGLKILTDHLEEIQYKGRMKTVATAFNPNSLLPDPMLRDFWTYNGSLTVPPCSENVTWILFRYPLTISHAQIEEFRRLRTHAKNEMPHNSEDGIMADNYRPTQSLNKRVIRASFQ</sequence>
<dbReference type="GO" id="GO:0004089">
    <property type="term" value="F:carbonate dehydratase activity"/>
    <property type="evidence" value="ECO:0007669"/>
    <property type="project" value="InterPro"/>
</dbReference>
<proteinExistence type="inferred from homology"/>
<organism evidence="4 5">
    <name type="scientific">Lingula anatina</name>
    <name type="common">Brachiopod</name>
    <name type="synonym">Lingula unguis</name>
    <dbReference type="NCBI Taxonomy" id="7574"/>
    <lineage>
        <taxon>Eukaryota</taxon>
        <taxon>Metazoa</taxon>
        <taxon>Spiralia</taxon>
        <taxon>Lophotrochozoa</taxon>
        <taxon>Brachiopoda</taxon>
        <taxon>Linguliformea</taxon>
        <taxon>Lingulata</taxon>
        <taxon>Lingulida</taxon>
        <taxon>Linguloidea</taxon>
        <taxon>Lingulidae</taxon>
        <taxon>Lingula</taxon>
    </lineage>
</organism>
<protein>
    <submittedName>
        <fullName evidence="5">Carbonic anhydrase-related protein isoform X1</fullName>
    </submittedName>
</protein>
<dbReference type="OrthoDB" id="429145at2759"/>
<dbReference type="PROSITE" id="PS51144">
    <property type="entry name" value="ALPHA_CA_2"/>
    <property type="match status" value="1"/>
</dbReference>
<dbReference type="InterPro" id="IPR001148">
    <property type="entry name" value="CA_dom"/>
</dbReference>
<accession>A0A1S3J2D7</accession>
<evidence type="ECO:0000313" key="5">
    <source>
        <dbReference type="RefSeq" id="XP_013404019.1"/>
    </source>
</evidence>
<keyword evidence="4" id="KW-1185">Reference proteome</keyword>
<name>A0A1S3J2D7_LINAN</name>
<evidence type="ECO:0000313" key="4">
    <source>
        <dbReference type="Proteomes" id="UP000085678"/>
    </source>
</evidence>
<dbReference type="Pfam" id="PF00194">
    <property type="entry name" value="Carb_anhydrase"/>
    <property type="match status" value="1"/>
</dbReference>
<dbReference type="STRING" id="7574.A0A1S3J2D7"/>
<dbReference type="PANTHER" id="PTHR18952:SF104">
    <property type="entry name" value="CARBONIC ANHYDRASE-RELATED PROTEIN"/>
    <property type="match status" value="1"/>
</dbReference>
<dbReference type="AlphaFoldDB" id="A0A1S3J2D7"/>
<dbReference type="InterPro" id="IPR023561">
    <property type="entry name" value="Carbonic_anhydrase_a-class"/>
</dbReference>
<comment type="similarity">
    <text evidence="1">Belongs to the alpha-carbonic anhydrase family.</text>
</comment>
<gene>
    <name evidence="5" type="primary">LOC106169186</name>
</gene>
<dbReference type="OMA" id="PNTLLPX"/>
<evidence type="ECO:0000259" key="3">
    <source>
        <dbReference type="PROSITE" id="PS51144"/>
    </source>
</evidence>
<dbReference type="Gene3D" id="3.10.200.10">
    <property type="entry name" value="Alpha carbonic anhydrase"/>
    <property type="match status" value="1"/>
</dbReference>